<protein>
    <submittedName>
        <fullName evidence="2">Uncharacterized protein</fullName>
    </submittedName>
</protein>
<organism evidence="2 3">
    <name type="scientific">Friedmanniomyces simplex</name>
    <dbReference type="NCBI Taxonomy" id="329884"/>
    <lineage>
        <taxon>Eukaryota</taxon>
        <taxon>Fungi</taxon>
        <taxon>Dikarya</taxon>
        <taxon>Ascomycota</taxon>
        <taxon>Pezizomycotina</taxon>
        <taxon>Dothideomycetes</taxon>
        <taxon>Dothideomycetidae</taxon>
        <taxon>Mycosphaerellales</taxon>
        <taxon>Teratosphaeriaceae</taxon>
        <taxon>Friedmanniomyces</taxon>
    </lineage>
</organism>
<dbReference type="Proteomes" id="UP000309340">
    <property type="component" value="Unassembled WGS sequence"/>
</dbReference>
<dbReference type="EMBL" id="NAJQ01000017">
    <property type="protein sequence ID" value="TKA83074.1"/>
    <property type="molecule type" value="Genomic_DNA"/>
</dbReference>
<dbReference type="AlphaFoldDB" id="A0A4U0XYJ0"/>
<evidence type="ECO:0000313" key="3">
    <source>
        <dbReference type="Proteomes" id="UP000309340"/>
    </source>
</evidence>
<evidence type="ECO:0000313" key="2">
    <source>
        <dbReference type="EMBL" id="TKA83074.1"/>
    </source>
</evidence>
<evidence type="ECO:0000256" key="1">
    <source>
        <dbReference type="SAM" id="MobiDB-lite"/>
    </source>
</evidence>
<name>A0A4U0XYJ0_9PEZI</name>
<comment type="caution">
    <text evidence="2">The sequence shown here is derived from an EMBL/GenBank/DDBJ whole genome shotgun (WGS) entry which is preliminary data.</text>
</comment>
<sequence>MEHTAMHSATEEDVILIAADTTFVDFRRMVKRTGLPDWGSSVTRRNWKLVKRYIVAQGDAFGVDQVSEGFFLEAQMMPMRLGEIDEIDIATDSDGFNAWNSDMTLKDTLAGLRAPERLLDINEDSIAEQKRWVRKLGRFSWLPESQLVEGDCGADDISSDDLTDRLVPLYNHLPPRTVISNAAPWQTRTLDSYNPRWNKQPKHAKDCPHPPVWQVSSAFLSGSVQCVHCQRERMRRFDHWKGHLRVTVQEDYELCQDEEAARVEREARAKEDFVAKNEVEESQPGKNSEGEL</sequence>
<keyword evidence="3" id="KW-1185">Reference proteome</keyword>
<feature type="compositionally biased region" description="Basic and acidic residues" evidence="1">
    <location>
        <begin position="266"/>
        <end position="279"/>
    </location>
</feature>
<accession>A0A4U0XYJ0</accession>
<proteinExistence type="predicted"/>
<feature type="region of interest" description="Disordered" evidence="1">
    <location>
        <begin position="266"/>
        <end position="292"/>
    </location>
</feature>
<reference evidence="2 3" key="1">
    <citation type="submission" date="2017-03" db="EMBL/GenBank/DDBJ databases">
        <title>Genomes of endolithic fungi from Antarctica.</title>
        <authorList>
            <person name="Coleine C."/>
            <person name="Masonjones S."/>
            <person name="Stajich J.E."/>
        </authorList>
    </citation>
    <scope>NUCLEOTIDE SEQUENCE [LARGE SCALE GENOMIC DNA]</scope>
    <source>
        <strain evidence="2 3">CCFEE 5184</strain>
    </source>
</reference>
<gene>
    <name evidence="2" type="ORF">B0A55_00952</name>
</gene>